<proteinExistence type="predicted"/>
<accession>A0A1C1CJ07</accession>
<organism evidence="1 2">
    <name type="scientific">Cladophialophora carrionii</name>
    <dbReference type="NCBI Taxonomy" id="86049"/>
    <lineage>
        <taxon>Eukaryota</taxon>
        <taxon>Fungi</taxon>
        <taxon>Dikarya</taxon>
        <taxon>Ascomycota</taxon>
        <taxon>Pezizomycotina</taxon>
        <taxon>Eurotiomycetes</taxon>
        <taxon>Chaetothyriomycetidae</taxon>
        <taxon>Chaetothyriales</taxon>
        <taxon>Herpotrichiellaceae</taxon>
        <taxon>Cladophialophora</taxon>
    </lineage>
</organism>
<protein>
    <submittedName>
        <fullName evidence="1">Uncharacterized protein</fullName>
    </submittedName>
</protein>
<dbReference type="AlphaFoldDB" id="A0A1C1CJ07"/>
<dbReference type="VEuPathDB" id="FungiDB:CLCR_04405"/>
<evidence type="ECO:0000313" key="1">
    <source>
        <dbReference type="EMBL" id="OCT48514.1"/>
    </source>
</evidence>
<sequence length="114" mass="12738">MAECGHVPSPAYWWIAEPGSSHGLFACAQMLQRGNWGKVYDEVQRMLGAILEGIFRDSQSRRLEEIWCRVADGSSLGESKTCKSETCVPQLWSCPICIDEIEDRGVQQSSSELN</sequence>
<comment type="caution">
    <text evidence="1">The sequence shown here is derived from an EMBL/GenBank/DDBJ whole genome shotgun (WGS) entry which is preliminary data.</text>
</comment>
<evidence type="ECO:0000313" key="2">
    <source>
        <dbReference type="Proteomes" id="UP000094526"/>
    </source>
</evidence>
<reference evidence="2" key="1">
    <citation type="submission" date="2015-07" db="EMBL/GenBank/DDBJ databases">
        <authorList>
            <person name="Teixeira M.M."/>
            <person name="Souza R.C."/>
            <person name="Almeida L.G."/>
            <person name="Vicente V.A."/>
            <person name="de Hoog S."/>
            <person name="Bocca A.L."/>
            <person name="de Almeida S.R."/>
            <person name="Vasconcelos A.T."/>
            <person name="Felipe M.S."/>
        </authorList>
    </citation>
    <scope>NUCLEOTIDE SEQUENCE [LARGE SCALE GENOMIC DNA]</scope>
    <source>
        <strain evidence="2">KSF</strain>
    </source>
</reference>
<dbReference type="Proteomes" id="UP000094526">
    <property type="component" value="Unassembled WGS sequence"/>
</dbReference>
<name>A0A1C1CJ07_9EURO</name>
<gene>
    <name evidence="1" type="ORF">CLCR_04405</name>
</gene>
<dbReference type="EMBL" id="LGRB01000012">
    <property type="protein sequence ID" value="OCT48514.1"/>
    <property type="molecule type" value="Genomic_DNA"/>
</dbReference>
<keyword evidence="2" id="KW-1185">Reference proteome</keyword>